<organism evidence="3 4">
    <name type="scientific">Kluyveromyces dobzhanskii CBS 2104</name>
    <dbReference type="NCBI Taxonomy" id="1427455"/>
    <lineage>
        <taxon>Eukaryota</taxon>
        <taxon>Fungi</taxon>
        <taxon>Dikarya</taxon>
        <taxon>Ascomycota</taxon>
        <taxon>Saccharomycotina</taxon>
        <taxon>Saccharomycetes</taxon>
        <taxon>Saccharomycetales</taxon>
        <taxon>Saccharomycetaceae</taxon>
        <taxon>Kluyveromyces</taxon>
    </lineage>
</organism>
<dbReference type="EMBL" id="CCBQ010000045">
    <property type="protein sequence ID" value="CDO95984.1"/>
    <property type="molecule type" value="Genomic_DNA"/>
</dbReference>
<dbReference type="SUPFAM" id="SSF48613">
    <property type="entry name" value="Heme oxygenase-like"/>
    <property type="match status" value="1"/>
</dbReference>
<evidence type="ECO:0000259" key="2">
    <source>
        <dbReference type="Pfam" id="PF08543"/>
    </source>
</evidence>
<dbReference type="PANTHER" id="PTHR20858">
    <property type="entry name" value="PHOSPHOMETHYLPYRIMIDINE KINASE"/>
    <property type="match status" value="1"/>
</dbReference>
<dbReference type="GO" id="GO:0009228">
    <property type="term" value="P:thiamine biosynthetic process"/>
    <property type="evidence" value="ECO:0007669"/>
    <property type="project" value="InterPro"/>
</dbReference>
<dbReference type="InterPro" id="IPR004399">
    <property type="entry name" value="HMP/HMP-P_kinase_dom"/>
</dbReference>
<dbReference type="InterPro" id="IPR004305">
    <property type="entry name" value="Thiaminase-2/PQQC"/>
</dbReference>
<dbReference type="Gene3D" id="3.40.1190.20">
    <property type="match status" value="1"/>
</dbReference>
<feature type="domain" description="Pyridoxamine kinase/Phosphomethylpyrimidine kinase" evidence="2">
    <location>
        <begin position="33"/>
        <end position="272"/>
    </location>
</feature>
<dbReference type="NCBIfam" id="TIGR00097">
    <property type="entry name" value="HMP-P_kinase"/>
    <property type="match status" value="1"/>
</dbReference>
<evidence type="ECO:0000259" key="1">
    <source>
        <dbReference type="Pfam" id="PF03070"/>
    </source>
</evidence>
<protein>
    <submittedName>
        <fullName evidence="3">WGS project CCBQ000000000 data, contig 00015</fullName>
    </submittedName>
</protein>
<dbReference type="InterPro" id="IPR029056">
    <property type="entry name" value="Ribokinase-like"/>
</dbReference>
<gene>
    <name evidence="3" type="ORF">KLDO_g4205</name>
</gene>
<dbReference type="Gene3D" id="1.20.910.10">
    <property type="entry name" value="Heme oxygenase-like"/>
    <property type="match status" value="1"/>
</dbReference>
<dbReference type="Pfam" id="PF08543">
    <property type="entry name" value="Phos_pyr_kin"/>
    <property type="match status" value="1"/>
</dbReference>
<dbReference type="CDD" id="cd01169">
    <property type="entry name" value="HMPP_kinase"/>
    <property type="match status" value="1"/>
</dbReference>
<proteinExistence type="predicted"/>
<dbReference type="InterPro" id="IPR013749">
    <property type="entry name" value="PM/HMP-P_kinase-1"/>
</dbReference>
<dbReference type="OrthoDB" id="10028886at2759"/>
<comment type="caution">
    <text evidence="3">The sequence shown here is derived from an EMBL/GenBank/DDBJ whole genome shotgun (WGS) entry which is preliminary data.</text>
</comment>
<evidence type="ECO:0000313" key="4">
    <source>
        <dbReference type="Proteomes" id="UP000031516"/>
    </source>
</evidence>
<dbReference type="PANTHER" id="PTHR20858:SF17">
    <property type="entry name" value="HYDROXYMETHYLPYRIMIDINE_PHOSPHOMETHYLPYRIMIDINE KINASE THI20-RELATED"/>
    <property type="match status" value="1"/>
</dbReference>
<sequence length="507" mass="56900">MKEFEYKIESPLYLGTHWSERRLPAVLTIAGSDNSGGAGIEADMKTMTAQGCYAMTCITALTCQTPDKVFSFIKIDEDHVRQVLSHTLDSMRCDSIKIGMLTYNALKALAKLIDMINVPVVLDPVMVATSGSVLSSDEVWGSPEIKTLLTKVTLITPNIPEARALVGDPNFRLESVSDMIALSKQVYSQYGCNVLLKGGHCPIEGKVINVLLVDGEVHIYSSHMLENFNLHGTGCTLSSCIASKLAYNVPLQEAVMESIQYVHCAILSGENIKVTKCTDNGPLNHIYSIAEGIPHISNVPMDYETMVTLPDVSRSWNNYINHEFVKMVSNGTINMERFNRYLKQDYNYLQVFARIHAKLAADTEDSGHFESEAAILQNIIHEMAVQESLLGKSIKTHIKSKEMLDYTNYLKEVAQYGSWEQLFVASMPCCLGYVFACRKIADKITVTDESHHELYQWLQEYLRPDFYEAALKGVQTLNLVLKQSQDAPTLVKIFREVCDLECRFWDQ</sequence>
<reference evidence="3 4" key="1">
    <citation type="submission" date="2014-03" db="EMBL/GenBank/DDBJ databases">
        <title>The genome of Kluyveromyces dobzhanskii.</title>
        <authorList>
            <person name="Nystedt B."/>
            <person name="Astrom S."/>
        </authorList>
    </citation>
    <scope>NUCLEOTIDE SEQUENCE [LARGE SCALE GENOMIC DNA]</scope>
    <source>
        <strain evidence="3 4">CBS 2104</strain>
    </source>
</reference>
<dbReference type="SUPFAM" id="SSF53613">
    <property type="entry name" value="Ribokinase-like"/>
    <property type="match status" value="1"/>
</dbReference>
<dbReference type="AlphaFoldDB" id="A0A0A8LAM6"/>
<accession>A0A0A8LAM6</accession>
<dbReference type="GO" id="GO:0008972">
    <property type="term" value="F:phosphomethylpyrimidine kinase activity"/>
    <property type="evidence" value="ECO:0007669"/>
    <property type="project" value="InterPro"/>
</dbReference>
<dbReference type="CDD" id="cd19367">
    <property type="entry name" value="TenA_C_ScTHI20-like"/>
    <property type="match status" value="1"/>
</dbReference>
<dbReference type="GO" id="GO:0005829">
    <property type="term" value="C:cytosol"/>
    <property type="evidence" value="ECO:0007669"/>
    <property type="project" value="TreeGrafter"/>
</dbReference>
<keyword evidence="4" id="KW-1185">Reference proteome</keyword>
<evidence type="ECO:0000313" key="3">
    <source>
        <dbReference type="EMBL" id="CDO95984.1"/>
    </source>
</evidence>
<feature type="domain" description="Thiaminase-2/PQQC" evidence="1">
    <location>
        <begin position="311"/>
        <end position="506"/>
    </location>
</feature>
<dbReference type="InterPro" id="IPR016084">
    <property type="entry name" value="Haem_Oase-like_multi-hlx"/>
</dbReference>
<dbReference type="Pfam" id="PF03070">
    <property type="entry name" value="TENA_THI-4"/>
    <property type="match status" value="1"/>
</dbReference>
<dbReference type="Proteomes" id="UP000031516">
    <property type="component" value="Unassembled WGS sequence"/>
</dbReference>
<name>A0A0A8LAM6_9SACH</name>
<dbReference type="GO" id="GO:0008902">
    <property type="term" value="F:hydroxymethylpyrimidine kinase activity"/>
    <property type="evidence" value="ECO:0007669"/>
    <property type="project" value="TreeGrafter"/>
</dbReference>